<evidence type="ECO:0000313" key="2">
    <source>
        <dbReference type="EMBL" id="MEE2050061.1"/>
    </source>
</evidence>
<proteinExistence type="predicted"/>
<accession>A0ABU7KLC3</accession>
<reference evidence="2 3" key="1">
    <citation type="submission" date="2023-07" db="EMBL/GenBank/DDBJ databases">
        <authorList>
            <person name="Girao M."/>
            <person name="Carvalho M.F."/>
        </authorList>
    </citation>
    <scope>NUCLEOTIDE SEQUENCE [LARGE SCALE GENOMIC DNA]</scope>
    <source>
        <strain evidence="2 3">66/93</strain>
    </source>
</reference>
<evidence type="ECO:0000256" key="1">
    <source>
        <dbReference type="SAM" id="MobiDB-lite"/>
    </source>
</evidence>
<organism evidence="2 3">
    <name type="scientific">Nocardiopsis tropica</name>
    <dbReference type="NCBI Taxonomy" id="109330"/>
    <lineage>
        <taxon>Bacteria</taxon>
        <taxon>Bacillati</taxon>
        <taxon>Actinomycetota</taxon>
        <taxon>Actinomycetes</taxon>
        <taxon>Streptosporangiales</taxon>
        <taxon>Nocardiopsidaceae</taxon>
        <taxon>Nocardiopsis</taxon>
    </lineage>
</organism>
<sequence>MRRRNRPAAVDVPEWVRYCVVEHWDPEGDVVRALLTWLAACDAWEVRTGVPVWPAWEGPGRAFGPRPAAQVPGVEPPPPGVVSEAQQLRASRRGRTTPDPG</sequence>
<protein>
    <submittedName>
        <fullName evidence="2">Uncharacterized protein</fullName>
    </submittedName>
</protein>
<feature type="region of interest" description="Disordered" evidence="1">
    <location>
        <begin position="61"/>
        <end position="101"/>
    </location>
</feature>
<gene>
    <name evidence="2" type="ORF">Q8A49_06065</name>
</gene>
<evidence type="ECO:0000313" key="3">
    <source>
        <dbReference type="Proteomes" id="UP001348641"/>
    </source>
</evidence>
<dbReference type="RefSeq" id="WP_330157302.1">
    <property type="nucleotide sequence ID" value="NZ_BAAAJA010000018.1"/>
</dbReference>
<dbReference type="Proteomes" id="UP001348641">
    <property type="component" value="Unassembled WGS sequence"/>
</dbReference>
<dbReference type="EMBL" id="JAUUCC010000010">
    <property type="protein sequence ID" value="MEE2050061.1"/>
    <property type="molecule type" value="Genomic_DNA"/>
</dbReference>
<comment type="caution">
    <text evidence="2">The sequence shown here is derived from an EMBL/GenBank/DDBJ whole genome shotgun (WGS) entry which is preliminary data.</text>
</comment>
<name>A0ABU7KLC3_9ACTN</name>